<gene>
    <name evidence="1" type="ORF">PFISCL1PPCAC_18628</name>
</gene>
<protein>
    <submittedName>
        <fullName evidence="1">Uncharacterized protein</fullName>
    </submittedName>
</protein>
<keyword evidence="2" id="KW-1185">Reference proteome</keyword>
<name>A0AAV5W573_9BILA</name>
<reference evidence="1" key="1">
    <citation type="submission" date="2023-10" db="EMBL/GenBank/DDBJ databases">
        <title>Genome assembly of Pristionchus species.</title>
        <authorList>
            <person name="Yoshida K."/>
            <person name="Sommer R.J."/>
        </authorList>
    </citation>
    <scope>NUCLEOTIDE SEQUENCE</scope>
    <source>
        <strain evidence="1">RS5133</strain>
    </source>
</reference>
<dbReference type="AlphaFoldDB" id="A0AAV5W573"/>
<evidence type="ECO:0000313" key="2">
    <source>
        <dbReference type="Proteomes" id="UP001432322"/>
    </source>
</evidence>
<sequence>FLAGQYGTRQVFTHDLIFCSVTLTPTDGIAFYDVFHGDVYDEAFPSVRFTLANMISDVVYTETAYTFWYNDHFCNPDDVSTS</sequence>
<evidence type="ECO:0000313" key="1">
    <source>
        <dbReference type="EMBL" id="GMT27331.1"/>
    </source>
</evidence>
<comment type="caution">
    <text evidence="1">The sequence shown here is derived from an EMBL/GenBank/DDBJ whole genome shotgun (WGS) entry which is preliminary data.</text>
</comment>
<dbReference type="EMBL" id="BTSY01000005">
    <property type="protein sequence ID" value="GMT27331.1"/>
    <property type="molecule type" value="Genomic_DNA"/>
</dbReference>
<dbReference type="Proteomes" id="UP001432322">
    <property type="component" value="Unassembled WGS sequence"/>
</dbReference>
<feature type="non-terminal residue" evidence="1">
    <location>
        <position position="82"/>
    </location>
</feature>
<feature type="non-terminal residue" evidence="1">
    <location>
        <position position="1"/>
    </location>
</feature>
<accession>A0AAV5W573</accession>
<proteinExistence type="predicted"/>
<organism evidence="1 2">
    <name type="scientific">Pristionchus fissidentatus</name>
    <dbReference type="NCBI Taxonomy" id="1538716"/>
    <lineage>
        <taxon>Eukaryota</taxon>
        <taxon>Metazoa</taxon>
        <taxon>Ecdysozoa</taxon>
        <taxon>Nematoda</taxon>
        <taxon>Chromadorea</taxon>
        <taxon>Rhabditida</taxon>
        <taxon>Rhabditina</taxon>
        <taxon>Diplogasteromorpha</taxon>
        <taxon>Diplogasteroidea</taxon>
        <taxon>Neodiplogasteridae</taxon>
        <taxon>Pristionchus</taxon>
    </lineage>
</organism>